<comment type="caution">
    <text evidence="6">The sequence shown here is derived from an EMBL/GenBank/DDBJ whole genome shotgun (WGS) entry which is preliminary data.</text>
</comment>
<dbReference type="InterPro" id="IPR013858">
    <property type="entry name" value="Peptidase_M10B_C"/>
</dbReference>
<dbReference type="Proteomes" id="UP001177080">
    <property type="component" value="Unassembled WGS sequence"/>
</dbReference>
<dbReference type="SUPFAM" id="SSF55486">
    <property type="entry name" value="Metalloproteases ('zincins'), catalytic domain"/>
    <property type="match status" value="1"/>
</dbReference>
<gene>
    <name evidence="6" type="ORF">GB928_002840</name>
</gene>
<proteinExistence type="predicted"/>
<dbReference type="SUPFAM" id="SSF51120">
    <property type="entry name" value="beta-Roll"/>
    <property type="match status" value="1"/>
</dbReference>
<evidence type="ECO:0000259" key="5">
    <source>
        <dbReference type="Pfam" id="PF08548"/>
    </source>
</evidence>
<evidence type="ECO:0000313" key="6">
    <source>
        <dbReference type="EMBL" id="MDO6120117.1"/>
    </source>
</evidence>
<dbReference type="InterPro" id="IPR001343">
    <property type="entry name" value="Hemolysn_Ca-bd"/>
</dbReference>
<evidence type="ECO:0000256" key="3">
    <source>
        <dbReference type="ARBA" id="ARBA00022525"/>
    </source>
</evidence>
<keyword evidence="7" id="KW-1185">Reference proteome</keyword>
<dbReference type="InterPro" id="IPR024079">
    <property type="entry name" value="MetalloPept_cat_dom_sf"/>
</dbReference>
<keyword evidence="3" id="KW-0964">Secreted</keyword>
<sequence>MAKVVAAPKVASSLLDAITADKVWGEVKLQYYFGNQNSLSLDSEFRSSFNEEFTGKPDAAFAFKSVALTAYNSLSAVTVLKLTQTTNTTKADFVLVSSSAPIDEDLEGFFPFPGTSHRAAGDSWQMGVFNSGAEALTAAAEKGGGQYASWTVLHEIGHSMGLMHTHNEDTGEPLARLGVLDNERYSVMSYNPASAGVKYGHAVTYMALDIAALQALYGKADYAEGASTYRLTYARSASLDLGEGDMTIGRAYACVWDTSGSDTISVSGGDYSIINLFDATLNTSGNTGAMARTLAALKTTDFYDDLSSLVRKQITQAAYNAGGSFSEILREGTSGLKGIGGGLSIANGAVIENARGGAGDDLLIGNEANNRFWGGAGDDTIISSSGNDKMKGGAGADTFVFGRGDGHDIIYDFSGEDVISLVKLSGVTSFSSFKSHAVDTDDGVLLTAGSDTLLLRGVTESSLNKGDFLFA</sequence>
<dbReference type="Gene3D" id="3.40.390.10">
    <property type="entry name" value="Collagenase (Catalytic Domain)"/>
    <property type="match status" value="1"/>
</dbReference>
<dbReference type="EMBL" id="WHSC02000001">
    <property type="protein sequence ID" value="MDO6120117.1"/>
    <property type="molecule type" value="Genomic_DNA"/>
</dbReference>
<protein>
    <submittedName>
        <fullName evidence="6">M10 family metallopeptidase C-terminal domain-containing protein</fullName>
    </submittedName>
</protein>
<comment type="cofactor">
    <cofactor evidence="1">
        <name>Ca(2+)</name>
        <dbReference type="ChEBI" id="CHEBI:29108"/>
    </cofactor>
</comment>
<evidence type="ECO:0000313" key="7">
    <source>
        <dbReference type="Proteomes" id="UP001177080"/>
    </source>
</evidence>
<organism evidence="6 7">
    <name type="scientific">Shinella curvata</name>
    <dbReference type="NCBI Taxonomy" id="1817964"/>
    <lineage>
        <taxon>Bacteria</taxon>
        <taxon>Pseudomonadati</taxon>
        <taxon>Pseudomonadota</taxon>
        <taxon>Alphaproteobacteria</taxon>
        <taxon>Hyphomicrobiales</taxon>
        <taxon>Rhizobiaceae</taxon>
        <taxon>Shinella</taxon>
    </lineage>
</organism>
<dbReference type="Pfam" id="PF00353">
    <property type="entry name" value="HemolysinCabind"/>
    <property type="match status" value="1"/>
</dbReference>
<accession>A0ABT8X8Q9</accession>
<dbReference type="Pfam" id="PF08548">
    <property type="entry name" value="Peptidase_M10_C"/>
    <property type="match status" value="1"/>
</dbReference>
<evidence type="ECO:0000256" key="4">
    <source>
        <dbReference type="ARBA" id="ARBA00022737"/>
    </source>
</evidence>
<evidence type="ECO:0000256" key="2">
    <source>
        <dbReference type="ARBA" id="ARBA00004613"/>
    </source>
</evidence>
<comment type="subcellular location">
    <subcellularLocation>
        <location evidence="2">Secreted</location>
    </subcellularLocation>
</comment>
<dbReference type="CDD" id="cd04277">
    <property type="entry name" value="ZnMc_serralysin_like"/>
    <property type="match status" value="1"/>
</dbReference>
<dbReference type="InterPro" id="IPR011049">
    <property type="entry name" value="Serralysin-like_metalloprot_C"/>
</dbReference>
<dbReference type="RefSeq" id="WP_244758986.1">
    <property type="nucleotide sequence ID" value="NZ_JALJCJ010000001.1"/>
</dbReference>
<dbReference type="Gene3D" id="2.150.10.10">
    <property type="entry name" value="Serralysin-like metalloprotease, C-terminal"/>
    <property type="match status" value="1"/>
</dbReference>
<dbReference type="InterPro" id="IPR034033">
    <property type="entry name" value="Serralysin-like"/>
</dbReference>
<keyword evidence="4" id="KW-0677">Repeat</keyword>
<feature type="domain" description="Peptidase M10 serralysin C-terminal" evidence="5">
    <location>
        <begin position="334"/>
        <end position="428"/>
    </location>
</feature>
<evidence type="ECO:0000256" key="1">
    <source>
        <dbReference type="ARBA" id="ARBA00001913"/>
    </source>
</evidence>
<dbReference type="PRINTS" id="PR00313">
    <property type="entry name" value="CABNDNGRPT"/>
</dbReference>
<dbReference type="Pfam" id="PF13582">
    <property type="entry name" value="Reprolysin_3"/>
    <property type="match status" value="1"/>
</dbReference>
<reference evidence="6" key="1">
    <citation type="submission" date="2022-04" db="EMBL/GenBank/DDBJ databases">
        <title>Shinella lacus sp. nov., a novel member of the genus Shinella from water.</title>
        <authorList>
            <person name="Deng Y."/>
        </authorList>
    </citation>
    <scope>NUCLEOTIDE SEQUENCE</scope>
    <source>
        <strain evidence="6">JCM 31239</strain>
    </source>
</reference>
<name>A0ABT8X8Q9_9HYPH</name>